<organism evidence="1 2">
    <name type="scientific">Pedobacter psychrophilus</name>
    <dbReference type="NCBI Taxonomy" id="1826909"/>
    <lineage>
        <taxon>Bacteria</taxon>
        <taxon>Pseudomonadati</taxon>
        <taxon>Bacteroidota</taxon>
        <taxon>Sphingobacteriia</taxon>
        <taxon>Sphingobacteriales</taxon>
        <taxon>Sphingobacteriaceae</taxon>
        <taxon>Pedobacter</taxon>
    </lineage>
</organism>
<evidence type="ECO:0000313" key="1">
    <source>
        <dbReference type="EMBL" id="OAQ39119.1"/>
    </source>
</evidence>
<accession>A0A179DF40</accession>
<dbReference type="AlphaFoldDB" id="A0A179DF40"/>
<dbReference type="InterPro" id="IPR043749">
    <property type="entry name" value="DUF5694"/>
</dbReference>
<gene>
    <name evidence="1" type="ORF">A5893_10640</name>
</gene>
<comment type="caution">
    <text evidence="1">The sequence shown here is derived from an EMBL/GenBank/DDBJ whole genome shotgun (WGS) entry which is preliminary data.</text>
</comment>
<keyword evidence="2" id="KW-1185">Reference proteome</keyword>
<reference evidence="1 2" key="1">
    <citation type="submission" date="2016-04" db="EMBL/GenBank/DDBJ databases">
        <authorList>
            <person name="Evans L.H."/>
            <person name="Alamgir A."/>
            <person name="Owens N."/>
            <person name="Weber N.D."/>
            <person name="Virtaneva K."/>
            <person name="Barbian K."/>
            <person name="Babar A."/>
            <person name="Rosenke K."/>
        </authorList>
    </citation>
    <scope>NUCLEOTIDE SEQUENCE [LARGE SCALE GENOMIC DNA]</scope>
    <source>
        <strain evidence="1 2">CCM 8644</strain>
    </source>
</reference>
<evidence type="ECO:0000313" key="2">
    <source>
        <dbReference type="Proteomes" id="UP000078459"/>
    </source>
</evidence>
<dbReference type="OrthoDB" id="7055505at2"/>
<name>A0A179DF40_9SPHI</name>
<dbReference type="RefSeq" id="WP_068822646.1">
    <property type="nucleotide sequence ID" value="NZ_LWHJ01000028.1"/>
</dbReference>
<dbReference type="Proteomes" id="UP000078459">
    <property type="component" value="Unassembled WGS sequence"/>
</dbReference>
<dbReference type="STRING" id="1826909.A5893_10640"/>
<dbReference type="Pfam" id="PF18950">
    <property type="entry name" value="DUF5694"/>
    <property type="match status" value="1"/>
</dbReference>
<proteinExistence type="predicted"/>
<sequence>MKTYLKIVLFAFICTNSFGQTDPKKIKIILLGTFHFNQTLDSSSKLHSNLFSPKRQSEVEDLVNNLVKQKPDKIFLEFTPKNQPFYDSIYNDYLNGKEPEKLKLKANEIFQLGMKTAKQLGHKKVYGINYQPEELQDSTYKPKNKIDEAIKNLYFAIGAFEDSARTNKEFYDLPFPYKLPKQDSLLQKSTLSNFLLSLNNEKKLMRDEYTNWNWLYSVGKENDMSTTDYVGTFWFGTNVRNYNNVLRNTDYKKDNCYLLIYGSSHIPFLKYMFKMNPFFEVVDLDEILK</sequence>
<dbReference type="EMBL" id="LWHJ01000028">
    <property type="protein sequence ID" value="OAQ39119.1"/>
    <property type="molecule type" value="Genomic_DNA"/>
</dbReference>
<reference evidence="1 2" key="2">
    <citation type="submission" date="2016-06" db="EMBL/GenBank/DDBJ databases">
        <title>Pedobacter psychrophilus sp. nov., isolated from Antarctic fragmentary rock.</title>
        <authorList>
            <person name="Svec P."/>
        </authorList>
    </citation>
    <scope>NUCLEOTIDE SEQUENCE [LARGE SCALE GENOMIC DNA]</scope>
    <source>
        <strain evidence="1 2">CCM 8644</strain>
    </source>
</reference>
<protein>
    <submittedName>
        <fullName evidence="1">Uncharacterized protein</fullName>
    </submittedName>
</protein>